<dbReference type="FunCoup" id="A0A165LQ57">
    <property type="interactions" value="121"/>
</dbReference>
<dbReference type="Proteomes" id="UP000077266">
    <property type="component" value="Unassembled WGS sequence"/>
</dbReference>
<dbReference type="SUPFAM" id="SSF54529">
    <property type="entry name" value="Mitochondrial glycoprotein MAM33-like"/>
    <property type="match status" value="1"/>
</dbReference>
<dbReference type="Pfam" id="PF02330">
    <property type="entry name" value="MAM33"/>
    <property type="match status" value="1"/>
</dbReference>
<dbReference type="InterPro" id="IPR036561">
    <property type="entry name" value="MAM33_sf"/>
</dbReference>
<name>A0A165LQ57_EXIGL</name>
<dbReference type="PANTHER" id="PTHR10826:SF1">
    <property type="entry name" value="COMPLEMENT COMPONENT 1 Q SUBCOMPONENT-BINDING PROTEIN, MITOCHONDRIAL"/>
    <property type="match status" value="1"/>
</dbReference>
<dbReference type="InParanoid" id="A0A165LQ57"/>
<evidence type="ECO:0000313" key="1">
    <source>
        <dbReference type="EMBL" id="KZV98167.1"/>
    </source>
</evidence>
<dbReference type="GO" id="GO:0042256">
    <property type="term" value="P:cytosolic ribosome assembly"/>
    <property type="evidence" value="ECO:0007669"/>
    <property type="project" value="TreeGrafter"/>
</dbReference>
<dbReference type="OrthoDB" id="278212at2759"/>
<keyword evidence="2" id="KW-1185">Reference proteome</keyword>
<proteinExistence type="predicted"/>
<dbReference type="PANTHER" id="PTHR10826">
    <property type="entry name" value="COMPLEMENT COMPONENT 1"/>
    <property type="match status" value="1"/>
</dbReference>
<dbReference type="STRING" id="1314781.A0A165LQ57"/>
<dbReference type="Gene3D" id="3.10.280.10">
    <property type="entry name" value="Mitochondrial glycoprotein"/>
    <property type="match status" value="1"/>
</dbReference>
<dbReference type="InterPro" id="IPR003428">
    <property type="entry name" value="MAM33"/>
</dbReference>
<gene>
    <name evidence="1" type="ORF">EXIGLDRAFT_832426</name>
</gene>
<evidence type="ECO:0000313" key="2">
    <source>
        <dbReference type="Proteomes" id="UP000077266"/>
    </source>
</evidence>
<dbReference type="EMBL" id="KV425922">
    <property type="protein sequence ID" value="KZV98167.1"/>
    <property type="molecule type" value="Genomic_DNA"/>
</dbReference>
<reference evidence="1 2" key="1">
    <citation type="journal article" date="2016" name="Mol. Biol. Evol.">
        <title>Comparative Genomics of Early-Diverging Mushroom-Forming Fungi Provides Insights into the Origins of Lignocellulose Decay Capabilities.</title>
        <authorList>
            <person name="Nagy L.G."/>
            <person name="Riley R."/>
            <person name="Tritt A."/>
            <person name="Adam C."/>
            <person name="Daum C."/>
            <person name="Floudas D."/>
            <person name="Sun H."/>
            <person name="Yadav J.S."/>
            <person name="Pangilinan J."/>
            <person name="Larsson K.H."/>
            <person name="Matsuura K."/>
            <person name="Barry K."/>
            <person name="Labutti K."/>
            <person name="Kuo R."/>
            <person name="Ohm R.A."/>
            <person name="Bhattacharya S.S."/>
            <person name="Shirouzu T."/>
            <person name="Yoshinaga Y."/>
            <person name="Martin F.M."/>
            <person name="Grigoriev I.V."/>
            <person name="Hibbett D.S."/>
        </authorList>
    </citation>
    <scope>NUCLEOTIDE SEQUENCE [LARGE SCALE GENOMIC DNA]</scope>
    <source>
        <strain evidence="1 2">HHB12029</strain>
    </source>
</reference>
<protein>
    <submittedName>
        <fullName evidence="1">Mitochondrial glyco protein</fullName>
    </submittedName>
</protein>
<accession>A0A165LQ57</accession>
<dbReference type="GO" id="GO:0005759">
    <property type="term" value="C:mitochondrial matrix"/>
    <property type="evidence" value="ECO:0007669"/>
    <property type="project" value="InterPro"/>
</dbReference>
<sequence>MSALRQFKGLSNALRTVSLARSASTAVPARASIAARLAPRAAASASRVAARAFSASTSARSEGSSDAALSAKLQEELTYEETNTEGAAPGTTPEFLKAFQEQGIWTIVETQGSDEVTLTRKFGNEQIKLVFSISDVDQNQEDEFPTEEEDGEMNEDQPFSYPIRTSITITKPSSKGALVIDALAQDGAFLADSIAYYSDASVANGAGAEADWARRGLYFGPQFAQLDVAVQEEFERYLSERGIDESLALFIPDYAEYKEQKEYVSWLSNVKTFIDV</sequence>
<dbReference type="AlphaFoldDB" id="A0A165LQ57"/>
<organism evidence="1 2">
    <name type="scientific">Exidia glandulosa HHB12029</name>
    <dbReference type="NCBI Taxonomy" id="1314781"/>
    <lineage>
        <taxon>Eukaryota</taxon>
        <taxon>Fungi</taxon>
        <taxon>Dikarya</taxon>
        <taxon>Basidiomycota</taxon>
        <taxon>Agaricomycotina</taxon>
        <taxon>Agaricomycetes</taxon>
        <taxon>Auriculariales</taxon>
        <taxon>Exidiaceae</taxon>
        <taxon>Exidia</taxon>
    </lineage>
</organism>